<keyword evidence="3" id="KW-0326">Glycosidase</keyword>
<dbReference type="PROSITE" id="PS00653">
    <property type="entry name" value="GLYCOSYL_HYDROL_F1_2"/>
    <property type="match status" value="1"/>
</dbReference>
<comment type="similarity">
    <text evidence="1 4">Belongs to the glycosyl hydrolase 1 family.</text>
</comment>
<dbReference type="AlphaFoldDB" id="A0A9N7NVG0"/>
<dbReference type="GO" id="GO:0008422">
    <property type="term" value="F:beta-glucosidase activity"/>
    <property type="evidence" value="ECO:0007669"/>
    <property type="project" value="UniProtKB-ARBA"/>
</dbReference>
<dbReference type="SUPFAM" id="SSF51445">
    <property type="entry name" value="(Trans)glycosidases"/>
    <property type="match status" value="1"/>
</dbReference>
<evidence type="ECO:0000256" key="4">
    <source>
        <dbReference type="RuleBase" id="RU003690"/>
    </source>
</evidence>
<dbReference type="InterPro" id="IPR033132">
    <property type="entry name" value="GH_1_N_CS"/>
</dbReference>
<dbReference type="OrthoDB" id="863965at2759"/>
<sequence>MGSEATSVPSLPIDIQITRHDFPKNFVFGCATSAYQVEGAFAQGGRAFSTWDVFSNGYPGNILDGSNGNVAVDMYNRYKDDIKTMKNMGFDAYRFSISWSRVLPGGKISLGVNQEGVDYYNNLIDTVLAYGMKPYVTLFHWDLPYLLEKEYGGFLSHKIVKDFQDFAELCFWEFGDRVKHWITINEAWTYSASGYASRHFPPGFHGSYFGPEIEPKSAELTPPPGKKAQKNMMDMMEENASNLDRIASNDDSLSLGIDRGQNFIPYRGVHLVKEDRFISEGRTIVLRKLAAPPKDNDPVKAKEAYTVGRNILLSHAAAVDSYRKRFQNLQKGKIGITNCIHWFEPFDETKKEDVKAARRAFDFMLGWFMEPVLTGQYPKNMLDFAPREYLDPFSEEESKLLKGSVDFVGINFYTAMYAQYDPNSDANEGYYKDQKIKFKYVKNGLPIGDSTGSSWLYVVPWAFWKLLKFLKDTYDNPTYKLPPIYITENGCDQQNDPQQTPSQACKDTQRVNYFRDHLAYLQKAITELNVKVESYFAWSFCDNFEWYDGYRSRFGILYIDFKNDLKRYRKDSAMWFTKFLLKDKEANDDEENTKTII</sequence>
<dbReference type="GO" id="GO:0005975">
    <property type="term" value="P:carbohydrate metabolic process"/>
    <property type="evidence" value="ECO:0007669"/>
    <property type="project" value="InterPro"/>
</dbReference>
<dbReference type="PRINTS" id="PR00131">
    <property type="entry name" value="GLHYDRLASE1"/>
</dbReference>
<dbReference type="PANTHER" id="PTHR10353:SF137">
    <property type="entry name" value="MYROSINASE 3-RELATED"/>
    <property type="match status" value="1"/>
</dbReference>
<gene>
    <name evidence="5" type="ORF">SHERM_04647</name>
</gene>
<keyword evidence="2" id="KW-0378">Hydrolase</keyword>
<evidence type="ECO:0000313" key="6">
    <source>
        <dbReference type="Proteomes" id="UP001153555"/>
    </source>
</evidence>
<comment type="caution">
    <text evidence="5">The sequence shown here is derived from an EMBL/GenBank/DDBJ whole genome shotgun (WGS) entry which is preliminary data.</text>
</comment>
<evidence type="ECO:0000256" key="1">
    <source>
        <dbReference type="ARBA" id="ARBA00010838"/>
    </source>
</evidence>
<evidence type="ECO:0000256" key="2">
    <source>
        <dbReference type="ARBA" id="ARBA00022801"/>
    </source>
</evidence>
<dbReference type="PANTHER" id="PTHR10353">
    <property type="entry name" value="GLYCOSYL HYDROLASE"/>
    <property type="match status" value="1"/>
</dbReference>
<dbReference type="Proteomes" id="UP001153555">
    <property type="component" value="Unassembled WGS sequence"/>
</dbReference>
<dbReference type="EMBL" id="CACSLK010030875">
    <property type="protein sequence ID" value="CAA0838032.1"/>
    <property type="molecule type" value="Genomic_DNA"/>
</dbReference>
<dbReference type="Pfam" id="PF00232">
    <property type="entry name" value="Glyco_hydro_1"/>
    <property type="match status" value="2"/>
</dbReference>
<protein>
    <submittedName>
        <fullName evidence="5">Beta-glucosidase 11</fullName>
    </submittedName>
</protein>
<reference evidence="5" key="1">
    <citation type="submission" date="2019-12" db="EMBL/GenBank/DDBJ databases">
        <authorList>
            <person name="Scholes J."/>
        </authorList>
    </citation>
    <scope>NUCLEOTIDE SEQUENCE</scope>
</reference>
<name>A0A9N7NVG0_STRHE</name>
<keyword evidence="6" id="KW-1185">Reference proteome</keyword>
<dbReference type="Gene3D" id="3.20.20.80">
    <property type="entry name" value="Glycosidases"/>
    <property type="match status" value="2"/>
</dbReference>
<organism evidence="5 6">
    <name type="scientific">Striga hermonthica</name>
    <name type="common">Purple witchweed</name>
    <name type="synonym">Buchnera hermonthica</name>
    <dbReference type="NCBI Taxonomy" id="68872"/>
    <lineage>
        <taxon>Eukaryota</taxon>
        <taxon>Viridiplantae</taxon>
        <taxon>Streptophyta</taxon>
        <taxon>Embryophyta</taxon>
        <taxon>Tracheophyta</taxon>
        <taxon>Spermatophyta</taxon>
        <taxon>Magnoliopsida</taxon>
        <taxon>eudicotyledons</taxon>
        <taxon>Gunneridae</taxon>
        <taxon>Pentapetalae</taxon>
        <taxon>asterids</taxon>
        <taxon>lamiids</taxon>
        <taxon>Lamiales</taxon>
        <taxon>Orobanchaceae</taxon>
        <taxon>Buchnereae</taxon>
        <taxon>Striga</taxon>
    </lineage>
</organism>
<dbReference type="InterPro" id="IPR001360">
    <property type="entry name" value="Glyco_hydro_1"/>
</dbReference>
<dbReference type="FunFam" id="3.20.20.80:FF:000020">
    <property type="entry name" value="Beta-glucosidase 12"/>
    <property type="match status" value="1"/>
</dbReference>
<evidence type="ECO:0000313" key="5">
    <source>
        <dbReference type="EMBL" id="CAA0838032.1"/>
    </source>
</evidence>
<accession>A0A9N7NVG0</accession>
<dbReference type="InterPro" id="IPR017853">
    <property type="entry name" value="GH"/>
</dbReference>
<evidence type="ECO:0000256" key="3">
    <source>
        <dbReference type="ARBA" id="ARBA00023295"/>
    </source>
</evidence>
<proteinExistence type="inferred from homology"/>